<comment type="subcellular location">
    <subcellularLocation>
        <location evidence="1">Cell membrane</location>
        <topology evidence="1">Multi-pass membrane protein</topology>
    </subcellularLocation>
</comment>
<keyword evidence="10" id="KW-1185">Reference proteome</keyword>
<evidence type="ECO:0000313" key="9">
    <source>
        <dbReference type="EMBL" id="KIY23677.1"/>
    </source>
</evidence>
<feature type="transmembrane region" description="Helical" evidence="8">
    <location>
        <begin position="61"/>
        <end position="84"/>
    </location>
</feature>
<protein>
    <submittedName>
        <fullName evidence="9">Uncharacterized protein</fullName>
    </submittedName>
</protein>
<keyword evidence="5" id="KW-0862">Zinc</keyword>
<dbReference type="Proteomes" id="UP000032512">
    <property type="component" value="Unassembled WGS sequence"/>
</dbReference>
<evidence type="ECO:0000256" key="5">
    <source>
        <dbReference type="ARBA" id="ARBA00022833"/>
    </source>
</evidence>
<evidence type="ECO:0000313" key="10">
    <source>
        <dbReference type="Proteomes" id="UP000032512"/>
    </source>
</evidence>
<dbReference type="OrthoDB" id="9787346at2"/>
<feature type="transmembrane region" description="Helical" evidence="8">
    <location>
        <begin position="190"/>
        <end position="208"/>
    </location>
</feature>
<dbReference type="EMBL" id="JXIQ01000013">
    <property type="protein sequence ID" value="KIY23677.1"/>
    <property type="molecule type" value="Genomic_DNA"/>
</dbReference>
<evidence type="ECO:0000256" key="6">
    <source>
        <dbReference type="ARBA" id="ARBA00022989"/>
    </source>
</evidence>
<gene>
    <name evidence="9" type="ORF">UB32_01490</name>
</gene>
<evidence type="ECO:0000256" key="7">
    <source>
        <dbReference type="ARBA" id="ARBA00023136"/>
    </source>
</evidence>
<keyword evidence="7 8" id="KW-0472">Membrane</keyword>
<proteinExistence type="inferred from homology"/>
<feature type="transmembrane region" description="Helical" evidence="8">
    <location>
        <begin position="6"/>
        <end position="28"/>
    </location>
</feature>
<evidence type="ECO:0000256" key="8">
    <source>
        <dbReference type="SAM" id="Phobius"/>
    </source>
</evidence>
<feature type="transmembrane region" description="Helical" evidence="8">
    <location>
        <begin position="220"/>
        <end position="240"/>
    </location>
</feature>
<sequence length="242" mass="26197">MIYGGVANLFFIVFLGTTIGGYVAAILTGKVKRGGYIHVFSGGLLLGLICFELLPEAFSELSFIGVAAGIFLGVYVMITLDIFIHRKAPDTQAGKWTIFLPFFALLVHSIPTGLALGLNLQQQLLNPSIFLAAAFFHHIPEGFILMGVLINSRGKAVFFIGLCIALSITVGLSSIIGASLQPTTVKLPTMLNGIAIGTLSYITFYESIWKNYKKLPRLKAAFVLLLGASLIYILLVLMPMEH</sequence>
<evidence type="ECO:0000256" key="3">
    <source>
        <dbReference type="ARBA" id="ARBA00022475"/>
    </source>
</evidence>
<feature type="transmembrane region" description="Helical" evidence="8">
    <location>
        <begin position="96"/>
        <end position="117"/>
    </location>
</feature>
<keyword evidence="4 8" id="KW-0812">Transmembrane</keyword>
<dbReference type="RefSeq" id="WP_044390623.1">
    <property type="nucleotide sequence ID" value="NZ_JXIQ01000013.1"/>
</dbReference>
<dbReference type="AlphaFoldDB" id="A0A0D6ZDR1"/>
<dbReference type="InterPro" id="IPR003689">
    <property type="entry name" value="ZIP"/>
</dbReference>
<keyword evidence="3" id="KW-1003">Cell membrane</keyword>
<comment type="caution">
    <text evidence="9">The sequence shown here is derived from an EMBL/GenBank/DDBJ whole genome shotgun (WGS) entry which is preliminary data.</text>
</comment>
<dbReference type="PATRIC" id="fig|285983.3.peg.1146"/>
<dbReference type="Pfam" id="PF02535">
    <property type="entry name" value="Zip"/>
    <property type="match status" value="1"/>
</dbReference>
<accession>A0A0D6ZDR1</accession>
<keyword evidence="6 8" id="KW-1133">Transmembrane helix</keyword>
<dbReference type="GO" id="GO:0005385">
    <property type="term" value="F:zinc ion transmembrane transporter activity"/>
    <property type="evidence" value="ECO:0007669"/>
    <property type="project" value="TreeGrafter"/>
</dbReference>
<name>A0A0D6ZDR1_9BACI</name>
<feature type="transmembrane region" description="Helical" evidence="8">
    <location>
        <begin position="129"/>
        <end position="150"/>
    </location>
</feature>
<organism evidence="9 10">
    <name type="scientific">Mesobacillus subterraneus</name>
    <dbReference type="NCBI Taxonomy" id="285983"/>
    <lineage>
        <taxon>Bacteria</taxon>
        <taxon>Bacillati</taxon>
        <taxon>Bacillota</taxon>
        <taxon>Bacilli</taxon>
        <taxon>Bacillales</taxon>
        <taxon>Bacillaceae</taxon>
        <taxon>Mesobacillus</taxon>
    </lineage>
</organism>
<dbReference type="GO" id="GO:0005886">
    <property type="term" value="C:plasma membrane"/>
    <property type="evidence" value="ECO:0007669"/>
    <property type="project" value="UniProtKB-SubCell"/>
</dbReference>
<evidence type="ECO:0000256" key="4">
    <source>
        <dbReference type="ARBA" id="ARBA00022692"/>
    </source>
</evidence>
<dbReference type="PANTHER" id="PTHR11040:SF211">
    <property type="entry name" value="ZINC TRANSPORTER ZIP11"/>
    <property type="match status" value="1"/>
</dbReference>
<evidence type="ECO:0000256" key="2">
    <source>
        <dbReference type="ARBA" id="ARBA00006939"/>
    </source>
</evidence>
<comment type="similarity">
    <text evidence="2">Belongs to the ZIP transporter (TC 2.A.5) family.</text>
</comment>
<evidence type="ECO:0000256" key="1">
    <source>
        <dbReference type="ARBA" id="ARBA00004651"/>
    </source>
</evidence>
<feature type="transmembrane region" description="Helical" evidence="8">
    <location>
        <begin position="157"/>
        <end position="178"/>
    </location>
</feature>
<dbReference type="PANTHER" id="PTHR11040">
    <property type="entry name" value="ZINC/IRON TRANSPORTER"/>
    <property type="match status" value="1"/>
</dbReference>
<feature type="transmembrane region" description="Helical" evidence="8">
    <location>
        <begin position="35"/>
        <end position="55"/>
    </location>
</feature>
<reference evidence="9 10" key="1">
    <citation type="submission" date="2015-01" db="EMBL/GenBank/DDBJ databases">
        <title>Draft genome sequences of the supercritical CO2 tolerant bacteria Bacillus subterraneus MITOT1 and Bacillus cereus MIT0214.</title>
        <authorList>
            <person name="Peet K.C."/>
            <person name="Thompson J.R."/>
        </authorList>
    </citation>
    <scope>NUCLEOTIDE SEQUENCE [LARGE SCALE GENOMIC DNA]</scope>
    <source>
        <strain evidence="9 10">MITOT1</strain>
    </source>
</reference>